<sequence>MTLGSFYFKKWDYFINIKPKSFKIKGLQKGFITDLEIYQSIEVKTDMEQVSYVLPTDNKLCIYDMKFQIGDEIIPAELKTEKEAKEIFQQAKKVKKTAALAEQIGSDLISIKIGNVPKDTNVAIILKCAFISTLQNPKSILTKIPLQICQFDGTIRDIFNIPSLEIDFEMTISQMSKISEVTTNCESKYEKIDDFNGKISFNSPFMNESNILISTTFTEKIESQIITTKKASLISYIPNFEPKINTNKEYVFLIDCSTSMIGGPIKRSKEALLSYISQLPKECYFNIILFGNYQKKLFEHSSINNKQNYCNAITFINEEMKAKFGSSDMYQVLNELFKKDIKIGYQRQIVLITDGEVYQREKTVSLIEKNKKLNRFFSIGLGLGTDGGFLNEIAEITNGKSDYIFNKENLPEKIIQHLKLSQMDPVTDAQIYISGKDSFQVSPTPFPHFFPNVLQNLFIIGENKAENDVLITLKLNGKQEEVENIIPLSADWDNNPAIFALYAKNQIKECLNDKDKSIRISLESGVLSKYTSYVAVSRLSYIQEEQEEQEESHVGFTLYESDEYSQSTLILQLLRDNIMLWKGEIIEEMRKNNEIGPDVEYDDIFKKSDEEIERKDDDIYHNEKAYNIIKLLKKEEDKEDINVFDANITPLDIMRLQKVDGFWDIPSAFIYKKTGGKIPEIDVDFTELSPIIKKRVISTVFCLCYLFKFNKENINKWNFEKEKSLKWLNKISTTLNWITLIESNIPNIIQ</sequence>
<dbReference type="Proteomes" id="UP001470230">
    <property type="component" value="Unassembled WGS sequence"/>
</dbReference>
<dbReference type="Pfam" id="PF13768">
    <property type="entry name" value="VWA_3"/>
    <property type="match status" value="1"/>
</dbReference>
<reference evidence="3 4" key="1">
    <citation type="submission" date="2024-04" db="EMBL/GenBank/DDBJ databases">
        <title>Tritrichomonas musculus Genome.</title>
        <authorList>
            <person name="Alves-Ferreira E."/>
            <person name="Grigg M."/>
            <person name="Lorenzi H."/>
            <person name="Galac M."/>
        </authorList>
    </citation>
    <scope>NUCLEOTIDE SEQUENCE [LARGE SCALE GENOMIC DNA]</scope>
    <source>
        <strain evidence="3 4">EAF2021</strain>
    </source>
</reference>
<dbReference type="Pfam" id="PF08487">
    <property type="entry name" value="VIT"/>
    <property type="match status" value="1"/>
</dbReference>
<dbReference type="SMART" id="SM00327">
    <property type="entry name" value="VWA"/>
    <property type="match status" value="1"/>
</dbReference>
<accession>A0ABR2JVT8</accession>
<dbReference type="PROSITE" id="PS51468">
    <property type="entry name" value="VIT"/>
    <property type="match status" value="1"/>
</dbReference>
<comment type="caution">
    <text evidence="3">The sequence shown here is derived from an EMBL/GenBank/DDBJ whole genome shotgun (WGS) entry which is preliminary data.</text>
</comment>
<dbReference type="EMBL" id="JAPFFF010000009">
    <property type="protein sequence ID" value="KAK8882938.1"/>
    <property type="molecule type" value="Genomic_DNA"/>
</dbReference>
<keyword evidence="4" id="KW-1185">Reference proteome</keyword>
<dbReference type="SUPFAM" id="SSF53300">
    <property type="entry name" value="vWA-like"/>
    <property type="match status" value="1"/>
</dbReference>
<protein>
    <submittedName>
        <fullName evidence="3">von Willebrand factor A domain-containing protein 5A</fullName>
    </submittedName>
</protein>
<feature type="domain" description="VWFA" evidence="1">
    <location>
        <begin position="249"/>
        <end position="423"/>
    </location>
</feature>
<gene>
    <name evidence="3" type="ORF">M9Y10_045584</name>
</gene>
<dbReference type="Gene3D" id="3.40.50.410">
    <property type="entry name" value="von Willebrand factor, type A domain"/>
    <property type="match status" value="1"/>
</dbReference>
<dbReference type="PANTHER" id="PTHR45737:SF6">
    <property type="entry name" value="VON WILLEBRAND FACTOR A DOMAIN-CONTAINING PROTEIN 5A"/>
    <property type="match status" value="1"/>
</dbReference>
<evidence type="ECO:0000259" key="1">
    <source>
        <dbReference type="PROSITE" id="PS50234"/>
    </source>
</evidence>
<dbReference type="InterPro" id="IPR036465">
    <property type="entry name" value="vWFA_dom_sf"/>
</dbReference>
<dbReference type="InterPro" id="IPR002035">
    <property type="entry name" value="VWF_A"/>
</dbReference>
<evidence type="ECO:0000313" key="4">
    <source>
        <dbReference type="Proteomes" id="UP001470230"/>
    </source>
</evidence>
<dbReference type="PANTHER" id="PTHR45737">
    <property type="entry name" value="VON WILLEBRAND FACTOR A DOMAIN-CONTAINING PROTEIN 5A"/>
    <property type="match status" value="1"/>
</dbReference>
<proteinExistence type="predicted"/>
<name>A0ABR2JVT8_9EUKA</name>
<dbReference type="InterPro" id="IPR013694">
    <property type="entry name" value="VIT"/>
</dbReference>
<feature type="domain" description="VIT" evidence="2">
    <location>
        <begin position="3"/>
        <end position="130"/>
    </location>
</feature>
<evidence type="ECO:0000259" key="2">
    <source>
        <dbReference type="PROSITE" id="PS51468"/>
    </source>
</evidence>
<evidence type="ECO:0000313" key="3">
    <source>
        <dbReference type="EMBL" id="KAK8882938.1"/>
    </source>
</evidence>
<dbReference type="PROSITE" id="PS50234">
    <property type="entry name" value="VWFA"/>
    <property type="match status" value="1"/>
</dbReference>
<organism evidence="3 4">
    <name type="scientific">Tritrichomonas musculus</name>
    <dbReference type="NCBI Taxonomy" id="1915356"/>
    <lineage>
        <taxon>Eukaryota</taxon>
        <taxon>Metamonada</taxon>
        <taxon>Parabasalia</taxon>
        <taxon>Tritrichomonadida</taxon>
        <taxon>Tritrichomonadidae</taxon>
        <taxon>Tritrichomonas</taxon>
    </lineage>
</organism>